<dbReference type="Pfam" id="PF05247">
    <property type="entry name" value="FlhD"/>
    <property type="match status" value="1"/>
</dbReference>
<keyword evidence="9" id="KW-0614">Plasmid</keyword>
<comment type="function">
    <text evidence="8">Functions in complex with FlhC as a master transcriptional regulator that regulates transcription of several flagellar and non-flagellar operons by binding to their promoter region. Activates expression of class 2 flagellar genes, including fliA, which is a flagellum-specific sigma factor that turns on the class 3 genes. Also regulates genes whose products function in a variety of physiological pathways.</text>
</comment>
<geneLocation type="plasmid" evidence="9 10">
    <name>unnamed7</name>
</geneLocation>
<keyword evidence="6" id="KW-0010">Activator</keyword>
<name>A0A6N1AWW0_9PROT</name>
<evidence type="ECO:0000256" key="6">
    <source>
        <dbReference type="ARBA" id="ARBA00023159"/>
    </source>
</evidence>
<keyword evidence="9" id="KW-0282">Flagellum</keyword>
<dbReference type="GO" id="GO:0045893">
    <property type="term" value="P:positive regulation of DNA-templated transcription"/>
    <property type="evidence" value="ECO:0007669"/>
    <property type="project" value="InterPro"/>
</dbReference>
<dbReference type="InterPro" id="IPR036194">
    <property type="entry name" value="FlhD_sf"/>
</dbReference>
<keyword evidence="9" id="KW-0966">Cell projection</keyword>
<evidence type="ECO:0000256" key="5">
    <source>
        <dbReference type="ARBA" id="ARBA00023157"/>
    </source>
</evidence>
<dbReference type="Proteomes" id="UP000509702">
    <property type="component" value="Plasmid unnamed7"/>
</dbReference>
<sequence>MTNKFAEDFRDLNRHMLLLLQRVAQEDLGEATARFGVTRAFAEDIRDVSISKLQEMASESLCLFQPRPMMPDALEKGEAPSKQLALLRSVSVRQG</sequence>
<keyword evidence="1" id="KW-0963">Cytoplasm</keyword>
<protein>
    <submittedName>
        <fullName evidence="9">Flagellar transcriptional regulator FlhD</fullName>
    </submittedName>
</protein>
<dbReference type="InterPro" id="IPR023559">
    <property type="entry name" value="Flagellar_FlhD"/>
</dbReference>
<dbReference type="SUPFAM" id="SSF63592">
    <property type="entry name" value="Flagellar transcriptional activator FlhD"/>
    <property type="match status" value="1"/>
</dbReference>
<dbReference type="RefSeq" id="WP_109154748.1">
    <property type="nucleotide sequence ID" value="NZ_BSOV01000001.1"/>
</dbReference>
<keyword evidence="4" id="KW-0238">DNA-binding</keyword>
<dbReference type="AlphaFoldDB" id="A0A6N1AWW0"/>
<evidence type="ECO:0000256" key="1">
    <source>
        <dbReference type="ARBA" id="ARBA00022490"/>
    </source>
</evidence>
<reference evidence="9 10" key="1">
    <citation type="submission" date="2020-06" db="EMBL/GenBank/DDBJ databases">
        <title>Complete genome of Azosprillum oryzae KACC14407.</title>
        <authorList>
            <person name="Kim M."/>
            <person name="Park Y.-J."/>
            <person name="Shin J.-H."/>
        </authorList>
    </citation>
    <scope>NUCLEOTIDE SEQUENCE [LARGE SCALE GENOMIC DNA]</scope>
    <source>
        <strain evidence="9 10">KACC 14407</strain>
        <plasmid evidence="9 10">unnamed7</plasmid>
    </source>
</reference>
<keyword evidence="9" id="KW-0969">Cilium</keyword>
<dbReference type="OrthoDB" id="5298036at2"/>
<evidence type="ECO:0000256" key="7">
    <source>
        <dbReference type="ARBA" id="ARBA00023163"/>
    </source>
</evidence>
<keyword evidence="7" id="KW-0804">Transcription</keyword>
<proteinExistence type="predicted"/>
<dbReference type="Gene3D" id="1.10.4000.10">
    <property type="entry name" value="Flagellar transcriptional activator FlhD"/>
    <property type="match status" value="1"/>
</dbReference>
<evidence type="ECO:0000256" key="4">
    <source>
        <dbReference type="ARBA" id="ARBA00023125"/>
    </source>
</evidence>
<keyword evidence="5" id="KW-1015">Disulfide bond</keyword>
<keyword evidence="3" id="KW-0805">Transcription regulation</keyword>
<dbReference type="GO" id="GO:0044780">
    <property type="term" value="P:bacterial-type flagellum assembly"/>
    <property type="evidence" value="ECO:0007669"/>
    <property type="project" value="InterPro"/>
</dbReference>
<evidence type="ECO:0000313" key="10">
    <source>
        <dbReference type="Proteomes" id="UP000509702"/>
    </source>
</evidence>
<dbReference type="GO" id="GO:0003677">
    <property type="term" value="F:DNA binding"/>
    <property type="evidence" value="ECO:0007669"/>
    <property type="project" value="UniProtKB-KW"/>
</dbReference>
<keyword evidence="2" id="KW-1005">Bacterial flagellum biogenesis</keyword>
<evidence type="ECO:0000256" key="8">
    <source>
        <dbReference type="ARBA" id="ARBA00025431"/>
    </source>
</evidence>
<evidence type="ECO:0000313" key="9">
    <source>
        <dbReference type="EMBL" id="QKS54687.1"/>
    </source>
</evidence>
<keyword evidence="10" id="KW-1185">Reference proteome</keyword>
<dbReference type="EMBL" id="CP054622">
    <property type="protein sequence ID" value="QKS54687.1"/>
    <property type="molecule type" value="Genomic_DNA"/>
</dbReference>
<evidence type="ECO:0000256" key="3">
    <source>
        <dbReference type="ARBA" id="ARBA00023015"/>
    </source>
</evidence>
<evidence type="ECO:0000256" key="2">
    <source>
        <dbReference type="ARBA" id="ARBA00022795"/>
    </source>
</evidence>
<gene>
    <name evidence="9" type="ORF">HUE56_29745</name>
</gene>
<dbReference type="KEGG" id="aoz:HUE56_29745"/>
<organism evidence="9 10">
    <name type="scientific">Azospirillum oryzae</name>
    <dbReference type="NCBI Taxonomy" id="286727"/>
    <lineage>
        <taxon>Bacteria</taxon>
        <taxon>Pseudomonadati</taxon>
        <taxon>Pseudomonadota</taxon>
        <taxon>Alphaproteobacteria</taxon>
        <taxon>Rhodospirillales</taxon>
        <taxon>Azospirillaceae</taxon>
        <taxon>Azospirillum</taxon>
    </lineage>
</organism>
<accession>A0A6N1AWW0</accession>